<feature type="transmembrane region" description="Helical" evidence="6">
    <location>
        <begin position="153"/>
        <end position="172"/>
    </location>
</feature>
<proteinExistence type="predicted"/>
<keyword evidence="2" id="KW-0547">Nucleotide-binding</keyword>
<dbReference type="InterPro" id="IPR050173">
    <property type="entry name" value="ABC_transporter_C-like"/>
</dbReference>
<dbReference type="PANTHER" id="PTHR24223:SF447">
    <property type="entry name" value="MULTIDRUG RESISTANCE-ASSOCIATED PROTEIN 5"/>
    <property type="match status" value="1"/>
</dbReference>
<dbReference type="InterPro" id="IPR036640">
    <property type="entry name" value="ABC1_TM_sf"/>
</dbReference>
<accession>A0A7J7KPQ8</accession>
<evidence type="ECO:0000256" key="6">
    <source>
        <dbReference type="SAM" id="Phobius"/>
    </source>
</evidence>
<reference evidence="7" key="1">
    <citation type="submission" date="2020-06" db="EMBL/GenBank/DDBJ databases">
        <title>Draft genome of Bugula neritina, a colonial animal packing powerful symbionts and potential medicines.</title>
        <authorList>
            <person name="Rayko M."/>
        </authorList>
    </citation>
    <scope>NUCLEOTIDE SEQUENCE [LARGE SCALE GENOMIC DNA]</scope>
    <source>
        <strain evidence="7">Kwan_BN1</strain>
    </source>
</reference>
<dbReference type="Gene3D" id="1.20.1560.10">
    <property type="entry name" value="ABC transporter type 1, transmembrane domain"/>
    <property type="match status" value="1"/>
</dbReference>
<evidence type="ECO:0000256" key="4">
    <source>
        <dbReference type="ARBA" id="ARBA00022989"/>
    </source>
</evidence>
<feature type="transmembrane region" description="Helical" evidence="6">
    <location>
        <begin position="126"/>
        <end position="147"/>
    </location>
</feature>
<sequence length="199" mass="22068">MVSGRLICAAIINIVLNTAPLLRSAYFLRKLLELMETPGSSYLSQVWYILAITFCTVIRTTTLAGSFNLGAVTGIRVRCGVLSLVFKKKISRRTKIQVLKPFARKIGEIRKKETNLLEKSLRIQSILSAQSTLIPVISAVVTFFAMTMTDQNISVTQAFVYVSLLTTLRLPLGNTPYLLKSLAEGLHVCQRIKVGPFDC</sequence>
<dbReference type="GO" id="GO:0042626">
    <property type="term" value="F:ATPase-coupled transmembrane transporter activity"/>
    <property type="evidence" value="ECO:0007669"/>
    <property type="project" value="TreeGrafter"/>
</dbReference>
<evidence type="ECO:0000256" key="3">
    <source>
        <dbReference type="ARBA" id="ARBA00022840"/>
    </source>
</evidence>
<dbReference type="SUPFAM" id="SSF90123">
    <property type="entry name" value="ABC transporter transmembrane region"/>
    <property type="match status" value="1"/>
</dbReference>
<evidence type="ECO:0000256" key="5">
    <source>
        <dbReference type="ARBA" id="ARBA00023136"/>
    </source>
</evidence>
<name>A0A7J7KPQ8_BUGNE</name>
<gene>
    <name evidence="7" type="ORF">EB796_001522</name>
</gene>
<dbReference type="GO" id="GO:0016020">
    <property type="term" value="C:membrane"/>
    <property type="evidence" value="ECO:0007669"/>
    <property type="project" value="InterPro"/>
</dbReference>
<dbReference type="GO" id="GO:0005524">
    <property type="term" value="F:ATP binding"/>
    <property type="evidence" value="ECO:0007669"/>
    <property type="project" value="UniProtKB-KW"/>
</dbReference>
<dbReference type="Proteomes" id="UP000593567">
    <property type="component" value="Unassembled WGS sequence"/>
</dbReference>
<comment type="caution">
    <text evidence="7">The sequence shown here is derived from an EMBL/GenBank/DDBJ whole genome shotgun (WGS) entry which is preliminary data.</text>
</comment>
<keyword evidence="1 6" id="KW-0812">Transmembrane</keyword>
<protein>
    <submittedName>
        <fullName evidence="7">Mrp-5</fullName>
    </submittedName>
</protein>
<dbReference type="OrthoDB" id="6500128at2759"/>
<evidence type="ECO:0000313" key="7">
    <source>
        <dbReference type="EMBL" id="KAF6040170.1"/>
    </source>
</evidence>
<keyword evidence="4 6" id="KW-1133">Transmembrane helix</keyword>
<dbReference type="EMBL" id="VXIV02000169">
    <property type="protein sequence ID" value="KAF6040170.1"/>
    <property type="molecule type" value="Genomic_DNA"/>
</dbReference>
<keyword evidence="8" id="KW-1185">Reference proteome</keyword>
<feature type="transmembrane region" description="Helical" evidence="6">
    <location>
        <begin position="48"/>
        <end position="69"/>
    </location>
</feature>
<dbReference type="AlphaFoldDB" id="A0A7J7KPQ8"/>
<dbReference type="PANTHER" id="PTHR24223">
    <property type="entry name" value="ATP-BINDING CASSETTE SUB-FAMILY C"/>
    <property type="match status" value="1"/>
</dbReference>
<keyword evidence="3" id="KW-0067">ATP-binding</keyword>
<evidence type="ECO:0000313" key="8">
    <source>
        <dbReference type="Proteomes" id="UP000593567"/>
    </source>
</evidence>
<keyword evidence="5 6" id="KW-0472">Membrane</keyword>
<evidence type="ECO:0000256" key="2">
    <source>
        <dbReference type="ARBA" id="ARBA00022741"/>
    </source>
</evidence>
<evidence type="ECO:0000256" key="1">
    <source>
        <dbReference type="ARBA" id="ARBA00022692"/>
    </source>
</evidence>
<organism evidence="7 8">
    <name type="scientific">Bugula neritina</name>
    <name type="common">Brown bryozoan</name>
    <name type="synonym">Sertularia neritina</name>
    <dbReference type="NCBI Taxonomy" id="10212"/>
    <lineage>
        <taxon>Eukaryota</taxon>
        <taxon>Metazoa</taxon>
        <taxon>Spiralia</taxon>
        <taxon>Lophotrochozoa</taxon>
        <taxon>Bryozoa</taxon>
        <taxon>Gymnolaemata</taxon>
        <taxon>Cheilostomatida</taxon>
        <taxon>Flustrina</taxon>
        <taxon>Buguloidea</taxon>
        <taxon>Bugulidae</taxon>
        <taxon>Bugula</taxon>
    </lineage>
</organism>